<feature type="transmembrane region" description="Helical" evidence="1">
    <location>
        <begin position="61"/>
        <end position="82"/>
    </location>
</feature>
<feature type="transmembrane region" description="Helical" evidence="1">
    <location>
        <begin position="20"/>
        <end position="41"/>
    </location>
</feature>
<name>A0A9P5LM46_9HYPO</name>
<evidence type="ECO:0000313" key="3">
    <source>
        <dbReference type="Proteomes" id="UP000722485"/>
    </source>
</evidence>
<gene>
    <name evidence="2" type="ORF">G7Z17_g1467</name>
</gene>
<feature type="transmembrane region" description="Helical" evidence="1">
    <location>
        <begin position="130"/>
        <end position="154"/>
    </location>
</feature>
<protein>
    <submittedName>
        <fullName evidence="2">Uncharacterized protein</fullName>
    </submittedName>
</protein>
<keyword evidence="1" id="KW-0472">Membrane</keyword>
<reference evidence="2" key="1">
    <citation type="submission" date="2020-03" db="EMBL/GenBank/DDBJ databases">
        <title>Draft Genome Sequence of Cylindrodendrum hubeiense.</title>
        <authorList>
            <person name="Buettner E."/>
            <person name="Kellner H."/>
        </authorList>
    </citation>
    <scope>NUCLEOTIDE SEQUENCE</scope>
    <source>
        <strain evidence="2">IHI 201604</strain>
    </source>
</reference>
<organism evidence="2 3">
    <name type="scientific">Cylindrodendrum hubeiense</name>
    <dbReference type="NCBI Taxonomy" id="595255"/>
    <lineage>
        <taxon>Eukaryota</taxon>
        <taxon>Fungi</taxon>
        <taxon>Dikarya</taxon>
        <taxon>Ascomycota</taxon>
        <taxon>Pezizomycotina</taxon>
        <taxon>Sordariomycetes</taxon>
        <taxon>Hypocreomycetidae</taxon>
        <taxon>Hypocreales</taxon>
        <taxon>Nectriaceae</taxon>
        <taxon>Cylindrodendrum</taxon>
    </lineage>
</organism>
<keyword evidence="1" id="KW-0812">Transmembrane</keyword>
<dbReference type="AlphaFoldDB" id="A0A9P5LM46"/>
<evidence type="ECO:0000256" key="1">
    <source>
        <dbReference type="SAM" id="Phobius"/>
    </source>
</evidence>
<evidence type="ECO:0000313" key="2">
    <source>
        <dbReference type="EMBL" id="KAF7556459.1"/>
    </source>
</evidence>
<dbReference type="EMBL" id="JAANBB010000012">
    <property type="protein sequence ID" value="KAF7556459.1"/>
    <property type="molecule type" value="Genomic_DNA"/>
</dbReference>
<comment type="caution">
    <text evidence="2">The sequence shown here is derived from an EMBL/GenBank/DDBJ whole genome shotgun (WGS) entry which is preliminary data.</text>
</comment>
<sequence>MSRLFPHPPYAEDQPLPRTFMTVHILTRAVVSGSLLATVIVGAGQLIPSRRRPLPQFTTRLLRASFATTLVTMGLSEAFLLYHMRGKEEIEWQDRSWRLLDSDTQRGIDDWTYVGMAAGPAVVLASKGTALGLVATLGAGGLGANVGVMGYLAWKFGIRKILESKEIEKPLKP</sequence>
<accession>A0A9P5LM46</accession>
<dbReference type="Proteomes" id="UP000722485">
    <property type="component" value="Unassembled WGS sequence"/>
</dbReference>
<proteinExistence type="predicted"/>
<keyword evidence="3" id="KW-1185">Reference proteome</keyword>
<dbReference type="OrthoDB" id="544298at2759"/>
<keyword evidence="1" id="KW-1133">Transmembrane helix</keyword>